<gene>
    <name evidence="4" type="ORF">SAMN05216272_10692</name>
</gene>
<keyword evidence="5" id="KW-1185">Reference proteome</keyword>
<dbReference type="Gene3D" id="3.40.50.150">
    <property type="entry name" value="Vaccinia Virus protein VP39"/>
    <property type="match status" value="1"/>
</dbReference>
<keyword evidence="1 4" id="KW-0489">Methyltransferase</keyword>
<dbReference type="InterPro" id="IPR029063">
    <property type="entry name" value="SAM-dependent_MTases_sf"/>
</dbReference>
<dbReference type="GO" id="GO:0032259">
    <property type="term" value="P:methylation"/>
    <property type="evidence" value="ECO:0007669"/>
    <property type="project" value="UniProtKB-KW"/>
</dbReference>
<dbReference type="Proteomes" id="UP000199636">
    <property type="component" value="Unassembled WGS sequence"/>
</dbReference>
<feature type="domain" description="Methyltransferase" evidence="3">
    <location>
        <begin position="94"/>
        <end position="182"/>
    </location>
</feature>
<evidence type="ECO:0000313" key="4">
    <source>
        <dbReference type="EMBL" id="SDI15053.1"/>
    </source>
</evidence>
<organism evidence="4 5">
    <name type="scientific">Pseudomonas panipatensis</name>
    <dbReference type="NCBI Taxonomy" id="428992"/>
    <lineage>
        <taxon>Bacteria</taxon>
        <taxon>Pseudomonadati</taxon>
        <taxon>Pseudomonadota</taxon>
        <taxon>Gammaproteobacteria</taxon>
        <taxon>Pseudomonadales</taxon>
        <taxon>Pseudomonadaceae</taxon>
        <taxon>Pseudomonas</taxon>
    </lineage>
</organism>
<dbReference type="PANTHER" id="PTHR43861">
    <property type="entry name" value="TRANS-ACONITATE 2-METHYLTRANSFERASE-RELATED"/>
    <property type="match status" value="1"/>
</dbReference>
<dbReference type="GO" id="GO:0008168">
    <property type="term" value="F:methyltransferase activity"/>
    <property type="evidence" value="ECO:0007669"/>
    <property type="project" value="UniProtKB-KW"/>
</dbReference>
<evidence type="ECO:0000313" key="5">
    <source>
        <dbReference type="Proteomes" id="UP000199636"/>
    </source>
</evidence>
<evidence type="ECO:0000259" key="3">
    <source>
        <dbReference type="Pfam" id="PF13649"/>
    </source>
</evidence>
<evidence type="ECO:0000256" key="1">
    <source>
        <dbReference type="ARBA" id="ARBA00022603"/>
    </source>
</evidence>
<name>A0A1G8I7Z9_9PSED</name>
<dbReference type="InterPro" id="IPR041698">
    <property type="entry name" value="Methyltransf_25"/>
</dbReference>
<dbReference type="EMBL" id="FNDS01000006">
    <property type="protein sequence ID" value="SDI15053.1"/>
    <property type="molecule type" value="Genomic_DNA"/>
</dbReference>
<dbReference type="AlphaFoldDB" id="A0A1G8I7Z9"/>
<dbReference type="Pfam" id="PF13649">
    <property type="entry name" value="Methyltransf_25"/>
    <property type="match status" value="1"/>
</dbReference>
<proteinExistence type="predicted"/>
<dbReference type="SUPFAM" id="SSF53335">
    <property type="entry name" value="S-adenosyl-L-methionine-dependent methyltransferases"/>
    <property type="match status" value="1"/>
</dbReference>
<keyword evidence="2 4" id="KW-0808">Transferase</keyword>
<sequence>MGFVPQPILRVAHASHWRCRRAAPTGVEWAPVPLLSAFAMPLDDQTLREITRLTLAHYQDSADAFREGTRDHDVSQNIAALLRHIHAEAPFVLLDFGCGPGRDLRTFKALGHAPVGLDGCPRFVEMARAESGCEVWQQDFLALDLPAQRFDGIYANASLFHVPRQELPRVLGQLHAALKPGGVLFASNPRGDNSEGWNGPRYGAYHDWQQWQALLEGAGFQALEHYYRPAGLPREQQPWLASVWRRG</sequence>
<dbReference type="STRING" id="428992.SAMN05216272_10692"/>
<accession>A0A1G8I7Z9</accession>
<protein>
    <submittedName>
        <fullName evidence="4">Methyltransferase domain-containing protein</fullName>
    </submittedName>
</protein>
<reference evidence="5" key="1">
    <citation type="submission" date="2016-10" db="EMBL/GenBank/DDBJ databases">
        <authorList>
            <person name="Varghese N."/>
            <person name="Submissions S."/>
        </authorList>
    </citation>
    <scope>NUCLEOTIDE SEQUENCE [LARGE SCALE GENOMIC DNA]</scope>
    <source>
        <strain evidence="5">CCM 7469</strain>
    </source>
</reference>
<evidence type="ECO:0000256" key="2">
    <source>
        <dbReference type="ARBA" id="ARBA00022679"/>
    </source>
</evidence>
<dbReference type="CDD" id="cd02440">
    <property type="entry name" value="AdoMet_MTases"/>
    <property type="match status" value="1"/>
</dbReference>
<dbReference type="PANTHER" id="PTHR43861:SF1">
    <property type="entry name" value="TRANS-ACONITATE 2-METHYLTRANSFERASE"/>
    <property type="match status" value="1"/>
</dbReference>